<feature type="region of interest" description="Disordered" evidence="1">
    <location>
        <begin position="112"/>
        <end position="147"/>
    </location>
</feature>
<dbReference type="SUPFAM" id="SSF48208">
    <property type="entry name" value="Six-hairpin glycosidases"/>
    <property type="match status" value="1"/>
</dbReference>
<organism evidence="2 3">
    <name type="scientific">Geotalea uraniireducens (strain Rf4)</name>
    <name type="common">Geobacter uraniireducens</name>
    <dbReference type="NCBI Taxonomy" id="351605"/>
    <lineage>
        <taxon>Bacteria</taxon>
        <taxon>Pseudomonadati</taxon>
        <taxon>Thermodesulfobacteriota</taxon>
        <taxon>Desulfuromonadia</taxon>
        <taxon>Geobacterales</taxon>
        <taxon>Geobacteraceae</taxon>
        <taxon>Geotalea</taxon>
    </lineage>
</organism>
<dbReference type="STRING" id="351605.Gura_0389"/>
<evidence type="ECO:0000256" key="1">
    <source>
        <dbReference type="SAM" id="MobiDB-lite"/>
    </source>
</evidence>
<dbReference type="KEGG" id="gur:Gura_0389"/>
<gene>
    <name evidence="2" type="ordered locus">Gura_0389</name>
</gene>
<evidence type="ECO:0000313" key="2">
    <source>
        <dbReference type="EMBL" id="ABQ24605.1"/>
    </source>
</evidence>
<dbReference type="GO" id="GO:0005975">
    <property type="term" value="P:carbohydrate metabolic process"/>
    <property type="evidence" value="ECO:0007669"/>
    <property type="project" value="InterPro"/>
</dbReference>
<dbReference type="EMBL" id="CP000698">
    <property type="protein sequence ID" value="ABQ24605.1"/>
    <property type="molecule type" value="Genomic_DNA"/>
</dbReference>
<dbReference type="Proteomes" id="UP000006695">
    <property type="component" value="Chromosome"/>
</dbReference>
<keyword evidence="3" id="KW-1185">Reference proteome</keyword>
<dbReference type="InterPro" id="IPR008928">
    <property type="entry name" value="6-hairpin_glycosidase_sf"/>
</dbReference>
<proteinExistence type="predicted"/>
<evidence type="ECO:0000313" key="3">
    <source>
        <dbReference type="Proteomes" id="UP000006695"/>
    </source>
</evidence>
<protein>
    <submittedName>
        <fullName evidence="2">Uncharacterized protein</fullName>
    </submittedName>
</protein>
<accession>A5GCT5</accession>
<name>A5GCT5_GEOUR</name>
<dbReference type="HOGENOM" id="CLU_039096_1_0_7"/>
<reference evidence="2 3" key="1">
    <citation type="submission" date="2007-05" db="EMBL/GenBank/DDBJ databases">
        <title>Complete sequence of Geobacter uraniireducens Rf4.</title>
        <authorList>
            <consortium name="US DOE Joint Genome Institute"/>
            <person name="Copeland A."/>
            <person name="Lucas S."/>
            <person name="Lapidus A."/>
            <person name="Barry K."/>
            <person name="Detter J.C."/>
            <person name="Glavina del Rio T."/>
            <person name="Hammon N."/>
            <person name="Israni S."/>
            <person name="Dalin E."/>
            <person name="Tice H."/>
            <person name="Pitluck S."/>
            <person name="Chertkov O."/>
            <person name="Brettin T."/>
            <person name="Bruce D."/>
            <person name="Han C."/>
            <person name="Schmutz J."/>
            <person name="Larimer F."/>
            <person name="Land M."/>
            <person name="Hauser L."/>
            <person name="Kyrpides N."/>
            <person name="Mikhailova N."/>
            <person name="Shelobolina E."/>
            <person name="Aklujkar M."/>
            <person name="Lovley D."/>
            <person name="Richardson P."/>
        </authorList>
    </citation>
    <scope>NUCLEOTIDE SEQUENCE [LARGE SCALE GENOMIC DNA]</scope>
    <source>
        <strain evidence="2 3">Rf4</strain>
    </source>
</reference>
<sequence>MCGRLRFRGAWIVPMPPNREDGRGENNMEPKNSIAEVRGIMLDYAALTGVSPPGKTPRRYLWTDAFALCNLLELFRQTNDGEWLDLALRLVDQVHHILGRHRSDDPRNGWISGLDEAEGESHPTRGGLRIGKRLNERGPGEPPDEPLEWEQDGQYFHYLTKWMHALSRMSRVTGVATYAGWAMELAQTAHAAFVPASRSGAKRMYWKMSIDLSRPLVPSMGQHDPLDGYVTYCELQASAAAPGLSLQFDLKAEIADMAAICRGKEWSTDDPLGIGGLLWDAWRIAQLTDMGGFRDTSLLESIVDAALAGLQAFAEGNPLKYPAAYRLAFRELGLSIGLKVIVPLRGWSEKNLENPLLRKIEALAGYLSLAEEIEGFWLEWRNRETETWREHREINMVMLATSLAPNGFLSI</sequence>
<dbReference type="AlphaFoldDB" id="A5GCT5"/>